<reference evidence="3" key="1">
    <citation type="submission" date="2020-04" db="EMBL/GenBank/DDBJ databases">
        <authorList>
            <person name="Chiriac C."/>
            <person name="Salcher M."/>
            <person name="Ghai R."/>
            <person name="Kavagutti S V."/>
        </authorList>
    </citation>
    <scope>NUCLEOTIDE SEQUENCE</scope>
</reference>
<dbReference type="PANTHER" id="PTHR41287">
    <property type="match status" value="1"/>
</dbReference>
<dbReference type="Gene3D" id="3.40.50.300">
    <property type="entry name" value="P-loop containing nucleotide triphosphate hydrolases"/>
    <property type="match status" value="1"/>
</dbReference>
<feature type="domain" description="Terminase large subunit-like endonuclease" evidence="2">
    <location>
        <begin position="379"/>
        <end position="495"/>
    </location>
</feature>
<proteinExistence type="predicted"/>
<gene>
    <name evidence="3" type="ORF">UFOVP419_30</name>
</gene>
<evidence type="ECO:0000313" key="3">
    <source>
        <dbReference type="EMBL" id="CAB4141800.1"/>
    </source>
</evidence>
<evidence type="ECO:0000259" key="1">
    <source>
        <dbReference type="Pfam" id="PF03354"/>
    </source>
</evidence>
<dbReference type="Pfam" id="PF20441">
    <property type="entry name" value="TerL_nuclease"/>
    <property type="match status" value="1"/>
</dbReference>
<protein>
    <submittedName>
        <fullName evidence="3">COG4626 Phage terminase-like protein, large subunit</fullName>
    </submittedName>
</protein>
<dbReference type="InterPro" id="IPR027417">
    <property type="entry name" value="P-loop_NTPase"/>
</dbReference>
<feature type="domain" description="Terminase large subunit-like ATPase" evidence="1">
    <location>
        <begin position="57"/>
        <end position="225"/>
    </location>
</feature>
<name>A0A6J5M9C3_9CAUD</name>
<dbReference type="EMBL" id="LR796401">
    <property type="protein sequence ID" value="CAB4141800.1"/>
    <property type="molecule type" value="Genomic_DNA"/>
</dbReference>
<organism evidence="3">
    <name type="scientific">uncultured Caudovirales phage</name>
    <dbReference type="NCBI Taxonomy" id="2100421"/>
    <lineage>
        <taxon>Viruses</taxon>
        <taxon>Duplodnaviria</taxon>
        <taxon>Heunggongvirae</taxon>
        <taxon>Uroviricota</taxon>
        <taxon>Caudoviricetes</taxon>
        <taxon>Peduoviridae</taxon>
        <taxon>Maltschvirus</taxon>
        <taxon>Maltschvirus maltsch</taxon>
    </lineage>
</organism>
<evidence type="ECO:0000259" key="2">
    <source>
        <dbReference type="Pfam" id="PF20441"/>
    </source>
</evidence>
<dbReference type="InterPro" id="IPR046461">
    <property type="entry name" value="TerL_ATPase"/>
</dbReference>
<sequence>MNSKSVSNWPPLWLTPISDKELDNGEGEDVIDFAEAFGIITKDSVAGKAGSPMDLRPWQKELLRHLFAHDEKGLKNRISYVGVPRKNGKSSLMSVVAAYGLVGSGIRGAEVYSCAADKDQARLVFGDTKKLIEASELSEICKIYRDAIEVPSTGSVYRVLSAEAFSKEGLSPTMTIFDEAHAQPNRALWDVMQLAQGARGNIATMIAITTAGVKSDSTGGDSIAYEMYQYGQKVARGEIKDPTFFMAWWEAPSDMPHDDPATWQLSNPGFDDICARSDFESAVLRTPESEFRRKRVNQWVSSKDSWLPSGSWEKLATESDYNEEDEFILGFDGSWSNDSTAVVGVRLPRDENDKPHIFTVAVWEKTSEDDASWRVPTLEVEDVIIQFCTKYRNVRELVFDPPRWQKTMVMLEDMGFPVVAFPTYSAARIVPACQIFYDAVTEQTITHDGNPVLTRHLDNTVVKSDRQGRRITKESASSPRKIDAAIAAVIALDRCINSSKLEDELTPQFFN</sequence>
<dbReference type="Pfam" id="PF03354">
    <property type="entry name" value="TerL_ATPase"/>
    <property type="match status" value="1"/>
</dbReference>
<dbReference type="Gene3D" id="3.30.420.240">
    <property type="match status" value="1"/>
</dbReference>
<accession>A0A6J5M9C3</accession>
<dbReference type="InterPro" id="IPR005021">
    <property type="entry name" value="Terminase_largesu-like"/>
</dbReference>
<dbReference type="PANTHER" id="PTHR41287:SF1">
    <property type="entry name" value="PROTEIN YMFN"/>
    <property type="match status" value="1"/>
</dbReference>
<dbReference type="GO" id="GO:0004519">
    <property type="term" value="F:endonuclease activity"/>
    <property type="evidence" value="ECO:0007669"/>
    <property type="project" value="InterPro"/>
</dbReference>
<dbReference type="InterPro" id="IPR046462">
    <property type="entry name" value="TerL_nuclease"/>
</dbReference>